<sequence>MYIKLQPAYNTWKRVSTLLNTLWNRLNLPINSPPLLALTYTPLTTTADSSILDKNSNNSATTVSASSSINISSNKAKAAVSKGEMPRTRRRHHSRDRSSGGMRDKRRRVDSEENSPIASDVNSPPRYKNNRSDAKRRRHDSDASSRVSKEST</sequence>
<accession>A0A1I8NJB3</accession>
<organism evidence="2">
    <name type="scientific">Musca domestica</name>
    <name type="common">House fly</name>
    <dbReference type="NCBI Taxonomy" id="7370"/>
    <lineage>
        <taxon>Eukaryota</taxon>
        <taxon>Metazoa</taxon>
        <taxon>Ecdysozoa</taxon>
        <taxon>Arthropoda</taxon>
        <taxon>Hexapoda</taxon>
        <taxon>Insecta</taxon>
        <taxon>Pterygota</taxon>
        <taxon>Neoptera</taxon>
        <taxon>Endopterygota</taxon>
        <taxon>Diptera</taxon>
        <taxon>Brachycera</taxon>
        <taxon>Muscomorpha</taxon>
        <taxon>Muscoidea</taxon>
        <taxon>Muscidae</taxon>
        <taxon>Musca</taxon>
    </lineage>
</organism>
<feature type="region of interest" description="Disordered" evidence="1">
    <location>
        <begin position="48"/>
        <end position="152"/>
    </location>
</feature>
<feature type="compositionally biased region" description="Low complexity" evidence="1">
    <location>
        <begin position="55"/>
        <end position="79"/>
    </location>
</feature>
<dbReference type="AlphaFoldDB" id="A0A1I8NJB3"/>
<gene>
    <name evidence="2" type="primary">105261684</name>
</gene>
<dbReference type="VEuPathDB" id="VectorBase:MDOA016080"/>
<dbReference type="EnsemblMetazoa" id="MDOA016080-RA">
    <property type="protein sequence ID" value="MDOA016080-PA"/>
    <property type="gene ID" value="MDOA016080"/>
</dbReference>
<protein>
    <submittedName>
        <fullName evidence="2">Uncharacterized protein</fullName>
    </submittedName>
</protein>
<evidence type="ECO:0000313" key="2">
    <source>
        <dbReference type="EnsemblMetazoa" id="MDOA016080-PA"/>
    </source>
</evidence>
<evidence type="ECO:0000256" key="1">
    <source>
        <dbReference type="SAM" id="MobiDB-lite"/>
    </source>
</evidence>
<name>A0A1I8NJB3_MUSDO</name>
<feature type="compositionally biased region" description="Basic and acidic residues" evidence="1">
    <location>
        <begin position="139"/>
        <end position="152"/>
    </location>
</feature>
<reference evidence="2" key="1">
    <citation type="submission" date="2021-01" db="UniProtKB">
        <authorList>
            <consortium name="EnsemblMetazoa"/>
        </authorList>
    </citation>
    <scope>IDENTIFICATION</scope>
    <source>
        <strain evidence="2">Aabys</strain>
    </source>
</reference>
<proteinExistence type="predicted"/>